<dbReference type="EMBL" id="BARU01010554">
    <property type="protein sequence ID" value="GAH34289.1"/>
    <property type="molecule type" value="Genomic_DNA"/>
</dbReference>
<organism evidence="2">
    <name type="scientific">marine sediment metagenome</name>
    <dbReference type="NCBI Taxonomy" id="412755"/>
    <lineage>
        <taxon>unclassified sequences</taxon>
        <taxon>metagenomes</taxon>
        <taxon>ecological metagenomes</taxon>
    </lineage>
</organism>
<keyword evidence="1" id="KW-0812">Transmembrane</keyword>
<proteinExistence type="predicted"/>
<reference evidence="2" key="1">
    <citation type="journal article" date="2014" name="Front. Microbiol.">
        <title>High frequency of phylogenetically diverse reductive dehalogenase-homologous genes in deep subseafloor sedimentary metagenomes.</title>
        <authorList>
            <person name="Kawai M."/>
            <person name="Futagami T."/>
            <person name="Toyoda A."/>
            <person name="Takaki Y."/>
            <person name="Nishi S."/>
            <person name="Hori S."/>
            <person name="Arai W."/>
            <person name="Tsubouchi T."/>
            <person name="Morono Y."/>
            <person name="Uchiyama I."/>
            <person name="Ito T."/>
            <person name="Fujiyama A."/>
            <person name="Inagaki F."/>
            <person name="Takami H."/>
        </authorList>
    </citation>
    <scope>NUCLEOTIDE SEQUENCE</scope>
    <source>
        <strain evidence="2">Expedition CK06-06</strain>
    </source>
</reference>
<gene>
    <name evidence="2" type="ORF">S03H2_20092</name>
</gene>
<dbReference type="AlphaFoldDB" id="X1FY67"/>
<dbReference type="SUPFAM" id="SSF53474">
    <property type="entry name" value="alpha/beta-Hydrolases"/>
    <property type="match status" value="1"/>
</dbReference>
<evidence type="ECO:0000313" key="2">
    <source>
        <dbReference type="EMBL" id="GAH34289.1"/>
    </source>
</evidence>
<comment type="caution">
    <text evidence="2">The sequence shown here is derived from an EMBL/GenBank/DDBJ whole genome shotgun (WGS) entry which is preliminary data.</text>
</comment>
<name>X1FY67_9ZZZZ</name>
<keyword evidence="1" id="KW-1133">Transmembrane helix</keyword>
<keyword evidence="1" id="KW-0472">Membrane</keyword>
<protein>
    <submittedName>
        <fullName evidence="2">Uncharacterized protein</fullName>
    </submittedName>
</protein>
<feature type="non-terminal residue" evidence="2">
    <location>
        <position position="93"/>
    </location>
</feature>
<evidence type="ECO:0000256" key="1">
    <source>
        <dbReference type="SAM" id="Phobius"/>
    </source>
</evidence>
<feature type="transmembrane region" description="Helical" evidence="1">
    <location>
        <begin position="7"/>
        <end position="26"/>
    </location>
</feature>
<dbReference type="InterPro" id="IPR029058">
    <property type="entry name" value="AB_hydrolase_fold"/>
</dbReference>
<dbReference type="Gene3D" id="3.40.50.1820">
    <property type="entry name" value="alpha/beta hydrolase"/>
    <property type="match status" value="1"/>
</dbReference>
<accession>X1FY67</accession>
<sequence>MSRKANKIILIILAIPLVIFILGYLLTLGASVPQTVEQDPSIPHVTIKGVTFHSETFGNPENPVVIAVHGGPGDDYRPFLSLKALSDEFYVVF</sequence>